<organism evidence="1 2">
    <name type="scientific">Panagrolaimus sp. ES5</name>
    <dbReference type="NCBI Taxonomy" id="591445"/>
    <lineage>
        <taxon>Eukaryota</taxon>
        <taxon>Metazoa</taxon>
        <taxon>Ecdysozoa</taxon>
        <taxon>Nematoda</taxon>
        <taxon>Chromadorea</taxon>
        <taxon>Rhabditida</taxon>
        <taxon>Tylenchina</taxon>
        <taxon>Panagrolaimomorpha</taxon>
        <taxon>Panagrolaimoidea</taxon>
        <taxon>Panagrolaimidae</taxon>
        <taxon>Panagrolaimus</taxon>
    </lineage>
</organism>
<proteinExistence type="predicted"/>
<sequence>MSESGCMDLIRELEEKLKTSDAKIAKMFKLKKDGIDETGSGESNASNGWSDMDIASEDVKEEESTTTEVEAVKPAKPTKPVKVVTLGKKDSKAAKEKEPSPEQPRKASVSEKTRASTIDIYEVVNLKSELRKLEAERDDLKRELENEQRNREAVNDQLDQLKKTLAEKKSDLEQTAKDKDYFRTQTETLSQRVAEYTQKIERLQEDREKVFVLEKDILVLSKEKEEAYSKIKDLEKAVRKAEEQSTKLETRYFHEERRLKEHMYKLEEQLTKSKISTIALENAGSGNSSDRGDFLLANRNNVDVPSLWSDLDGPETSFDDSPHEVKRESRRRSIREQPQQPMESGRRSRQSGGAPSPYLTGGLPPPPHSRASPTNYYEHSDRAAEIRRSTGRLSRNGGQLAERYYSSGSERGSALSPPPQIASRSEIKPNVQLHKPAPKRY</sequence>
<accession>A0AC34F7Y4</accession>
<reference evidence="2" key="1">
    <citation type="submission" date="2022-11" db="UniProtKB">
        <authorList>
            <consortium name="WormBaseParasite"/>
        </authorList>
    </citation>
    <scope>IDENTIFICATION</scope>
</reference>
<protein>
    <submittedName>
        <fullName evidence="2">Uncharacterized protein</fullName>
    </submittedName>
</protein>
<evidence type="ECO:0000313" key="1">
    <source>
        <dbReference type="Proteomes" id="UP000887579"/>
    </source>
</evidence>
<dbReference type="WBParaSite" id="ES5_v2.g12824.t1">
    <property type="protein sequence ID" value="ES5_v2.g12824.t1"/>
    <property type="gene ID" value="ES5_v2.g12824"/>
</dbReference>
<name>A0AC34F7Y4_9BILA</name>
<dbReference type="Proteomes" id="UP000887579">
    <property type="component" value="Unplaced"/>
</dbReference>
<evidence type="ECO:0000313" key="2">
    <source>
        <dbReference type="WBParaSite" id="ES5_v2.g12824.t1"/>
    </source>
</evidence>